<reference evidence="4 5" key="1">
    <citation type="journal article" date="2010" name="Cell">
        <title>The genome of Naegleria gruberi illuminates early eukaryotic versatility.</title>
        <authorList>
            <person name="Fritz-Laylin L.K."/>
            <person name="Prochnik S.E."/>
            <person name="Ginger M.L."/>
            <person name="Dacks J.B."/>
            <person name="Carpenter M.L."/>
            <person name="Field M.C."/>
            <person name="Kuo A."/>
            <person name="Paredez A."/>
            <person name="Chapman J."/>
            <person name="Pham J."/>
            <person name="Shu S."/>
            <person name="Neupane R."/>
            <person name="Cipriano M."/>
            <person name="Mancuso J."/>
            <person name="Tu H."/>
            <person name="Salamov A."/>
            <person name="Lindquist E."/>
            <person name="Shapiro H."/>
            <person name="Lucas S."/>
            <person name="Grigoriev I.V."/>
            <person name="Cande W.Z."/>
            <person name="Fulton C."/>
            <person name="Rokhsar D.S."/>
            <person name="Dawson S.C."/>
        </authorList>
    </citation>
    <scope>NUCLEOTIDE SEQUENCE [LARGE SCALE GENOMIC DNA]</scope>
    <source>
        <strain evidence="4 5">NEG-M</strain>
    </source>
</reference>
<dbReference type="GO" id="GO:0008239">
    <property type="term" value="F:dipeptidyl-peptidase activity"/>
    <property type="evidence" value="ECO:0007669"/>
    <property type="project" value="InterPro"/>
</dbReference>
<proteinExistence type="predicted"/>
<dbReference type="InterPro" id="IPR008979">
    <property type="entry name" value="Galactose-bd-like_sf"/>
</dbReference>
<dbReference type="Pfam" id="PF02129">
    <property type="entry name" value="Peptidase_S15"/>
    <property type="match status" value="1"/>
</dbReference>
<evidence type="ECO:0000313" key="4">
    <source>
        <dbReference type="EMBL" id="EFC40113.1"/>
    </source>
</evidence>
<evidence type="ECO:0000256" key="2">
    <source>
        <dbReference type="SAM" id="SignalP"/>
    </source>
</evidence>
<dbReference type="VEuPathDB" id="AmoebaDB:NAEGRDRAFT_81064"/>
<dbReference type="Proteomes" id="UP000006671">
    <property type="component" value="Unassembled WGS sequence"/>
</dbReference>
<dbReference type="InterPro" id="IPR000383">
    <property type="entry name" value="Xaa-Pro-like_dom"/>
</dbReference>
<keyword evidence="1" id="KW-0378">Hydrolase</keyword>
<name>D2VSF6_NAEGR</name>
<dbReference type="InParanoid" id="D2VSF6"/>
<dbReference type="RefSeq" id="XP_002672857.1">
    <property type="nucleotide sequence ID" value="XM_002672811.1"/>
</dbReference>
<dbReference type="Gene3D" id="3.40.50.1820">
    <property type="entry name" value="alpha/beta hydrolase"/>
    <property type="match status" value="2"/>
</dbReference>
<dbReference type="Pfam" id="PF08530">
    <property type="entry name" value="PepX_C"/>
    <property type="match status" value="1"/>
</dbReference>
<keyword evidence="5" id="KW-1185">Reference proteome</keyword>
<dbReference type="NCBIfam" id="TIGR00976">
    <property type="entry name" value="CocE_NonD"/>
    <property type="match status" value="2"/>
</dbReference>
<dbReference type="SMART" id="SM00939">
    <property type="entry name" value="PepX_C"/>
    <property type="match status" value="1"/>
</dbReference>
<feature type="chain" id="PRO_5003037865" evidence="2">
    <location>
        <begin position="29"/>
        <end position="667"/>
    </location>
</feature>
<evidence type="ECO:0000313" key="5">
    <source>
        <dbReference type="Proteomes" id="UP000006671"/>
    </source>
</evidence>
<feature type="domain" description="Xaa-Pro dipeptidyl-peptidase C-terminal" evidence="3">
    <location>
        <begin position="394"/>
        <end position="653"/>
    </location>
</feature>
<dbReference type="OMA" id="WSIRDDW"/>
<accession>D2VSF6</accession>
<dbReference type="SUPFAM" id="SSF49785">
    <property type="entry name" value="Galactose-binding domain-like"/>
    <property type="match status" value="1"/>
</dbReference>
<dbReference type="EMBL" id="GG738894">
    <property type="protein sequence ID" value="EFC40113.1"/>
    <property type="molecule type" value="Genomic_DNA"/>
</dbReference>
<dbReference type="KEGG" id="ngr:NAEGRDRAFT_81064"/>
<keyword evidence="2" id="KW-0732">Signal</keyword>
<sequence>MKYQRNKLLSLCLLAIVGLMFMIGGLNGQKDCPSYRSKHYFPRMRYENDGTTTRSEYLTMRDGVKIACDLYLPYRAVNENHRLPTLLHVTRYYRSYKVNWPFNYLVGDKISINGIPFPKFLARGYAIVSCDTRGSGVSFGKRLYDFHRDEVQDFKEVLDWITKQKFSNGKIVSTGISYDGMVTDFLTSLNHPALVAVSSISGPFDIYRDTIYPGGIYQKSFIDYYLKFTQTVESGEMITRSDLCAGCAPETLKEKIMDKLAKLLLGGVNPVDSNDLETMRKAIESHKDSTDMLDVVHHLEKGINKIVTTDKFTYEMERDGPMRVIADNKKRIPILVFGGYYESMVLNSVVKRFYSLYHKDSRLIMGPYNHGLKVINSPYSETTTPCFDAFEEIMRFFDHHLGLEEDLGLENEKQVHYYSIGSEKWFSVDSWPPKAEEKVLHLSNAGALVSEKTELNHVLKLNMEEETLIDCKWNMLTSLFQKATKYSATLSSPQFSNGKLNYISQPLSEDLEITGYPHLTVELSANNRDGLIFAYLQEVDTKGTVNFVMDTQLRLVHRKLNLHRNTSGLIDVVPHHTFYVEDRQYLEPNQKTTIQLYFPAVSYTVKKGHSLKLSLFSFDKINFKIFENESDLSSELFLHSASLHLPIVHSRPESSSLHSDNSNKDEL</sequence>
<dbReference type="OrthoDB" id="416441at2759"/>
<dbReference type="SUPFAM" id="SSF53474">
    <property type="entry name" value="alpha/beta-Hydrolases"/>
    <property type="match status" value="1"/>
</dbReference>
<dbReference type="AlphaFoldDB" id="D2VSF6"/>
<evidence type="ECO:0000259" key="3">
    <source>
        <dbReference type="SMART" id="SM00939"/>
    </source>
</evidence>
<dbReference type="InterPro" id="IPR029058">
    <property type="entry name" value="AB_hydrolase_fold"/>
</dbReference>
<dbReference type="InterPro" id="IPR013736">
    <property type="entry name" value="Xaa-Pro_dipept_C"/>
</dbReference>
<dbReference type="Gene3D" id="2.60.120.260">
    <property type="entry name" value="Galactose-binding domain-like"/>
    <property type="match status" value="1"/>
</dbReference>
<protein>
    <submittedName>
        <fullName evidence="4">Predicted protein</fullName>
    </submittedName>
</protein>
<dbReference type="GeneID" id="8854559"/>
<dbReference type="InterPro" id="IPR005674">
    <property type="entry name" value="CocE/Ser_esterase"/>
</dbReference>
<feature type="signal peptide" evidence="2">
    <location>
        <begin position="1"/>
        <end position="28"/>
    </location>
</feature>
<dbReference type="eggNOG" id="ENOG502QSJH">
    <property type="taxonomic scope" value="Eukaryota"/>
</dbReference>
<gene>
    <name evidence="4" type="ORF">NAEGRDRAFT_81064</name>
</gene>
<evidence type="ECO:0000256" key="1">
    <source>
        <dbReference type="ARBA" id="ARBA00022801"/>
    </source>
</evidence>
<dbReference type="STRING" id="5762.D2VSF6"/>
<organism evidence="5">
    <name type="scientific">Naegleria gruberi</name>
    <name type="common">Amoeba</name>
    <dbReference type="NCBI Taxonomy" id="5762"/>
    <lineage>
        <taxon>Eukaryota</taxon>
        <taxon>Discoba</taxon>
        <taxon>Heterolobosea</taxon>
        <taxon>Tetramitia</taxon>
        <taxon>Eutetramitia</taxon>
        <taxon>Vahlkampfiidae</taxon>
        <taxon>Naegleria</taxon>
    </lineage>
</organism>